<reference evidence="1 2" key="1">
    <citation type="submission" date="2021-06" db="EMBL/GenBank/DDBJ databases">
        <authorList>
            <person name="Kallberg Y."/>
            <person name="Tangrot J."/>
            <person name="Rosling A."/>
        </authorList>
    </citation>
    <scope>NUCLEOTIDE SEQUENCE [LARGE SCALE GENOMIC DNA]</scope>
    <source>
        <strain evidence="1 2">120-4 pot B 10/14</strain>
    </source>
</reference>
<name>A0ABN7WK19_GIGMA</name>
<feature type="non-terminal residue" evidence="1">
    <location>
        <position position="1"/>
    </location>
</feature>
<sequence>QEEEKLGYTVMQSTSCEMYCNNITSYGQVAKAYTDDMTWIANSKKQLTVIISLAEEFFQANDKEINGSKSKLVIMNMNTKPKNREAVFGKSTIKEKPRNKIVKLLEIWLNSRMREKLVKKKQKI</sequence>
<feature type="non-terminal residue" evidence="1">
    <location>
        <position position="124"/>
    </location>
</feature>
<accession>A0ABN7WK19</accession>
<evidence type="ECO:0000313" key="2">
    <source>
        <dbReference type="Proteomes" id="UP000789901"/>
    </source>
</evidence>
<evidence type="ECO:0000313" key="1">
    <source>
        <dbReference type="EMBL" id="CAG8833384.1"/>
    </source>
</evidence>
<organism evidence="1 2">
    <name type="scientific">Gigaspora margarita</name>
    <dbReference type="NCBI Taxonomy" id="4874"/>
    <lineage>
        <taxon>Eukaryota</taxon>
        <taxon>Fungi</taxon>
        <taxon>Fungi incertae sedis</taxon>
        <taxon>Mucoromycota</taxon>
        <taxon>Glomeromycotina</taxon>
        <taxon>Glomeromycetes</taxon>
        <taxon>Diversisporales</taxon>
        <taxon>Gigasporaceae</taxon>
        <taxon>Gigaspora</taxon>
    </lineage>
</organism>
<gene>
    <name evidence="1" type="ORF">GMARGA_LOCUS31530</name>
</gene>
<dbReference type="EMBL" id="CAJVQB010047239">
    <property type="protein sequence ID" value="CAG8833384.1"/>
    <property type="molecule type" value="Genomic_DNA"/>
</dbReference>
<dbReference type="Proteomes" id="UP000789901">
    <property type="component" value="Unassembled WGS sequence"/>
</dbReference>
<comment type="caution">
    <text evidence="1">The sequence shown here is derived from an EMBL/GenBank/DDBJ whole genome shotgun (WGS) entry which is preliminary data.</text>
</comment>
<proteinExistence type="predicted"/>
<protein>
    <submittedName>
        <fullName evidence="1">27609_t:CDS:1</fullName>
    </submittedName>
</protein>
<keyword evidence="2" id="KW-1185">Reference proteome</keyword>